<proteinExistence type="predicted"/>
<reference evidence="1 2" key="1">
    <citation type="journal article" date="2023" name="IScience">
        <title>Expanded male sex-determining region conserved during the evolution of homothallism in the green alga Volvox.</title>
        <authorList>
            <person name="Yamamoto K."/>
            <person name="Matsuzaki R."/>
            <person name="Mahakham W."/>
            <person name="Heman W."/>
            <person name="Sekimoto H."/>
            <person name="Kawachi M."/>
            <person name="Minakuchi Y."/>
            <person name="Toyoda A."/>
            <person name="Nozaki H."/>
        </authorList>
    </citation>
    <scope>NUCLEOTIDE SEQUENCE [LARGE SCALE GENOMIC DNA]</scope>
    <source>
        <strain evidence="1 2">NIES-4468</strain>
    </source>
</reference>
<gene>
    <name evidence="1" type="ORF">VaNZ11_000401</name>
</gene>
<comment type="caution">
    <text evidence="1">The sequence shown here is derived from an EMBL/GenBank/DDBJ whole genome shotgun (WGS) entry which is preliminary data.</text>
</comment>
<organism evidence="1 2">
    <name type="scientific">Volvox africanus</name>
    <dbReference type="NCBI Taxonomy" id="51714"/>
    <lineage>
        <taxon>Eukaryota</taxon>
        <taxon>Viridiplantae</taxon>
        <taxon>Chlorophyta</taxon>
        <taxon>core chlorophytes</taxon>
        <taxon>Chlorophyceae</taxon>
        <taxon>CS clade</taxon>
        <taxon>Chlamydomonadales</taxon>
        <taxon>Volvocaceae</taxon>
        <taxon>Volvox</taxon>
    </lineage>
</organism>
<evidence type="ECO:0000313" key="1">
    <source>
        <dbReference type="EMBL" id="GLI58659.1"/>
    </source>
</evidence>
<dbReference type="EMBL" id="BSDZ01000003">
    <property type="protein sequence ID" value="GLI58659.1"/>
    <property type="molecule type" value="Genomic_DNA"/>
</dbReference>
<protein>
    <submittedName>
        <fullName evidence="1">Uncharacterized protein</fullName>
    </submittedName>
</protein>
<keyword evidence="2" id="KW-1185">Reference proteome</keyword>
<sequence length="117" mass="13024">MWGSGVGYNSCNLAFTYVRYWHVPLSYNLFHVGCRTELYLAMFYPRRRAPVCQERSVRRMGECLRTVRKECSGLDHALLSGSSGGSDSARHRGACVEVLKDEGHWSFAAGPGASKSC</sequence>
<dbReference type="Proteomes" id="UP001165090">
    <property type="component" value="Unassembled WGS sequence"/>
</dbReference>
<name>A0ABQ5RM55_9CHLO</name>
<evidence type="ECO:0000313" key="2">
    <source>
        <dbReference type="Proteomes" id="UP001165090"/>
    </source>
</evidence>
<accession>A0ABQ5RM55</accession>